<dbReference type="InterPro" id="IPR043502">
    <property type="entry name" value="DNA/RNA_pol_sf"/>
</dbReference>
<dbReference type="SUPFAM" id="SSF56672">
    <property type="entry name" value="DNA/RNA polymerases"/>
    <property type="match status" value="1"/>
</dbReference>
<protein>
    <recommendedName>
        <fullName evidence="3">Reverse transcriptase domain-containing protein</fullName>
    </recommendedName>
</protein>
<dbReference type="Proteomes" id="UP000019118">
    <property type="component" value="Unassembled WGS sequence"/>
</dbReference>
<dbReference type="PANTHER" id="PTHR47027">
    <property type="entry name" value="REVERSE TRANSCRIPTASE DOMAIN-CONTAINING PROTEIN"/>
    <property type="match status" value="1"/>
</dbReference>
<organism evidence="1 2">
    <name type="scientific">Dendroctonus ponderosae</name>
    <name type="common">Mountain pine beetle</name>
    <dbReference type="NCBI Taxonomy" id="77166"/>
    <lineage>
        <taxon>Eukaryota</taxon>
        <taxon>Metazoa</taxon>
        <taxon>Ecdysozoa</taxon>
        <taxon>Arthropoda</taxon>
        <taxon>Hexapoda</taxon>
        <taxon>Insecta</taxon>
        <taxon>Pterygota</taxon>
        <taxon>Neoptera</taxon>
        <taxon>Endopterygota</taxon>
        <taxon>Coleoptera</taxon>
        <taxon>Polyphaga</taxon>
        <taxon>Cucujiformia</taxon>
        <taxon>Curculionidae</taxon>
        <taxon>Scolytinae</taxon>
        <taxon>Dendroctonus</taxon>
    </lineage>
</organism>
<evidence type="ECO:0008006" key="3">
    <source>
        <dbReference type="Google" id="ProtNLM"/>
    </source>
</evidence>
<name>A0AAR5PIG0_DENPD</name>
<sequence length="183" mass="20711">MEDAEIKIMCYADDAALLAESEDDLQRLFNRTANSLNMEISPTKTKCLTTSKTSLRCKLELAGRIIEQKIKFNYLGAEHSGFGNIEVEVKDQATKAIRIAACLYVIWCNKSMGTDAKSRIYKTVVRPVMTYAAESRPETAKNKRLLATAEMKILRRSPERHCWIAREARMSEQPVMSRTSLNG</sequence>
<evidence type="ECO:0000313" key="1">
    <source>
        <dbReference type="EnsemblMetazoa" id="XP_019760828.1"/>
    </source>
</evidence>
<proteinExistence type="predicted"/>
<accession>A0AAR5PIG0</accession>
<dbReference type="PANTHER" id="PTHR47027:SF30">
    <property type="entry name" value="THAP-TYPE DOMAIN-CONTAINING PROTEIN"/>
    <property type="match status" value="1"/>
</dbReference>
<keyword evidence="2" id="KW-1185">Reference proteome</keyword>
<dbReference type="GO" id="GO:0071897">
    <property type="term" value="P:DNA biosynthetic process"/>
    <property type="evidence" value="ECO:0007669"/>
    <property type="project" value="UniProtKB-ARBA"/>
</dbReference>
<dbReference type="AlphaFoldDB" id="A0AAR5PIG0"/>
<dbReference type="EnsemblMetazoa" id="XM_019905269.1">
    <property type="protein sequence ID" value="XP_019760828.1"/>
    <property type="gene ID" value="LOC109538171"/>
</dbReference>
<reference evidence="1" key="2">
    <citation type="submission" date="2024-08" db="UniProtKB">
        <authorList>
            <consortium name="EnsemblMetazoa"/>
        </authorList>
    </citation>
    <scope>IDENTIFICATION</scope>
</reference>
<evidence type="ECO:0000313" key="2">
    <source>
        <dbReference type="Proteomes" id="UP000019118"/>
    </source>
</evidence>
<reference evidence="2" key="1">
    <citation type="journal article" date="2013" name="Genome Biol.">
        <title>Draft genome of the mountain pine beetle, Dendroctonus ponderosae Hopkins, a major forest pest.</title>
        <authorList>
            <person name="Keeling C.I."/>
            <person name="Yuen M.M."/>
            <person name="Liao N.Y."/>
            <person name="Docking T.R."/>
            <person name="Chan S.K."/>
            <person name="Taylor G.A."/>
            <person name="Palmquist D.L."/>
            <person name="Jackman S.D."/>
            <person name="Nguyen A."/>
            <person name="Li M."/>
            <person name="Henderson H."/>
            <person name="Janes J.K."/>
            <person name="Zhao Y."/>
            <person name="Pandoh P."/>
            <person name="Moore R."/>
            <person name="Sperling F.A."/>
            <person name="Huber D.P."/>
            <person name="Birol I."/>
            <person name="Jones S.J."/>
            <person name="Bohlmann J."/>
        </authorList>
    </citation>
    <scope>NUCLEOTIDE SEQUENCE</scope>
</reference>